<dbReference type="CDD" id="cd22157">
    <property type="entry name" value="F-box_AtFBW1-like"/>
    <property type="match status" value="1"/>
</dbReference>
<keyword evidence="3" id="KW-1185">Reference proteome</keyword>
<dbReference type="EMBL" id="JAJSOW010000003">
    <property type="protein sequence ID" value="KAI9194527.1"/>
    <property type="molecule type" value="Genomic_DNA"/>
</dbReference>
<dbReference type="SMART" id="SM00256">
    <property type="entry name" value="FBOX"/>
    <property type="match status" value="1"/>
</dbReference>
<dbReference type="InterPro" id="IPR001810">
    <property type="entry name" value="F-box_dom"/>
</dbReference>
<evidence type="ECO:0000259" key="1">
    <source>
        <dbReference type="PROSITE" id="PS50181"/>
    </source>
</evidence>
<dbReference type="InterPro" id="IPR050796">
    <property type="entry name" value="SCF_F-box_component"/>
</dbReference>
<proteinExistence type="predicted"/>
<reference evidence="2" key="2">
    <citation type="submission" date="2023-02" db="EMBL/GenBank/DDBJ databases">
        <authorList>
            <person name="Swenson N.G."/>
            <person name="Wegrzyn J.L."/>
            <person name="Mcevoy S.L."/>
        </authorList>
    </citation>
    <scope>NUCLEOTIDE SEQUENCE</scope>
    <source>
        <strain evidence="2">91603</strain>
        <tissue evidence="2">Leaf</tissue>
    </source>
</reference>
<dbReference type="Gene3D" id="1.20.1280.50">
    <property type="match status" value="1"/>
</dbReference>
<name>A0AAD5JJ81_ACENE</name>
<feature type="domain" description="F-box" evidence="1">
    <location>
        <begin position="3"/>
        <end position="49"/>
    </location>
</feature>
<dbReference type="PANTHER" id="PTHR31672:SF13">
    <property type="entry name" value="F-BOX PROTEIN CPR30-LIKE"/>
    <property type="match status" value="1"/>
</dbReference>
<dbReference type="PROSITE" id="PS50181">
    <property type="entry name" value="FBOX"/>
    <property type="match status" value="1"/>
</dbReference>
<dbReference type="Proteomes" id="UP001064489">
    <property type="component" value="Chromosome 1"/>
</dbReference>
<sequence>MEMESKKNIPEDIILNILRRLPPKPLARFKCVCKSWESFANQHKYHNNKLLLFSRNTIQSIDFEAADEIKAVDIDIPFKGGTRGHV</sequence>
<dbReference type="InterPro" id="IPR036047">
    <property type="entry name" value="F-box-like_dom_sf"/>
</dbReference>
<dbReference type="Pfam" id="PF00646">
    <property type="entry name" value="F-box"/>
    <property type="match status" value="1"/>
</dbReference>
<organism evidence="2 3">
    <name type="scientific">Acer negundo</name>
    <name type="common">Box elder</name>
    <dbReference type="NCBI Taxonomy" id="4023"/>
    <lineage>
        <taxon>Eukaryota</taxon>
        <taxon>Viridiplantae</taxon>
        <taxon>Streptophyta</taxon>
        <taxon>Embryophyta</taxon>
        <taxon>Tracheophyta</taxon>
        <taxon>Spermatophyta</taxon>
        <taxon>Magnoliopsida</taxon>
        <taxon>eudicotyledons</taxon>
        <taxon>Gunneridae</taxon>
        <taxon>Pentapetalae</taxon>
        <taxon>rosids</taxon>
        <taxon>malvids</taxon>
        <taxon>Sapindales</taxon>
        <taxon>Sapindaceae</taxon>
        <taxon>Hippocastanoideae</taxon>
        <taxon>Acereae</taxon>
        <taxon>Acer</taxon>
    </lineage>
</organism>
<dbReference type="AlphaFoldDB" id="A0AAD5JJ81"/>
<evidence type="ECO:0000313" key="2">
    <source>
        <dbReference type="EMBL" id="KAI9194527.1"/>
    </source>
</evidence>
<evidence type="ECO:0000313" key="3">
    <source>
        <dbReference type="Proteomes" id="UP001064489"/>
    </source>
</evidence>
<reference evidence="2" key="1">
    <citation type="journal article" date="2022" name="Plant J.">
        <title>Strategies of tolerance reflected in two North American maple genomes.</title>
        <authorList>
            <person name="McEvoy S.L."/>
            <person name="Sezen U.U."/>
            <person name="Trouern-Trend A."/>
            <person name="McMahon S.M."/>
            <person name="Schaberg P.G."/>
            <person name="Yang J."/>
            <person name="Wegrzyn J.L."/>
            <person name="Swenson N.G."/>
        </authorList>
    </citation>
    <scope>NUCLEOTIDE SEQUENCE</scope>
    <source>
        <strain evidence="2">91603</strain>
    </source>
</reference>
<dbReference type="PANTHER" id="PTHR31672">
    <property type="entry name" value="BNACNNG10540D PROTEIN"/>
    <property type="match status" value="1"/>
</dbReference>
<protein>
    <recommendedName>
        <fullName evidence="1">F-box domain-containing protein</fullName>
    </recommendedName>
</protein>
<accession>A0AAD5JJ81</accession>
<comment type="caution">
    <text evidence="2">The sequence shown here is derived from an EMBL/GenBank/DDBJ whole genome shotgun (WGS) entry which is preliminary data.</text>
</comment>
<gene>
    <name evidence="2" type="ORF">LWI28_006831</name>
</gene>
<dbReference type="SUPFAM" id="SSF81383">
    <property type="entry name" value="F-box domain"/>
    <property type="match status" value="1"/>
</dbReference>